<evidence type="ECO:0000313" key="2">
    <source>
        <dbReference type="EMBL" id="GFD04758.1"/>
    </source>
</evidence>
<name>A0A699T5X1_TANCI</name>
<comment type="caution">
    <text evidence="2">The sequence shown here is derived from an EMBL/GenBank/DDBJ whole genome shotgun (WGS) entry which is preliminary data.</text>
</comment>
<protein>
    <submittedName>
        <fullName evidence="2">Uncharacterized protein</fullName>
    </submittedName>
</protein>
<organism evidence="2">
    <name type="scientific">Tanacetum cinerariifolium</name>
    <name type="common">Dalmatian daisy</name>
    <name type="synonym">Chrysanthemum cinerariifolium</name>
    <dbReference type="NCBI Taxonomy" id="118510"/>
    <lineage>
        <taxon>Eukaryota</taxon>
        <taxon>Viridiplantae</taxon>
        <taxon>Streptophyta</taxon>
        <taxon>Embryophyta</taxon>
        <taxon>Tracheophyta</taxon>
        <taxon>Spermatophyta</taxon>
        <taxon>Magnoliopsida</taxon>
        <taxon>eudicotyledons</taxon>
        <taxon>Gunneridae</taxon>
        <taxon>Pentapetalae</taxon>
        <taxon>asterids</taxon>
        <taxon>campanulids</taxon>
        <taxon>Asterales</taxon>
        <taxon>Asteraceae</taxon>
        <taxon>Asteroideae</taxon>
        <taxon>Anthemideae</taxon>
        <taxon>Anthemidinae</taxon>
        <taxon>Tanacetum</taxon>
    </lineage>
</organism>
<proteinExistence type="predicted"/>
<sequence>MDNVGDDDDENGDDDENRDDDGCNVNNDVNDCDYGHIRHTEVAKVKHTIPKLKWKTKENFHD</sequence>
<gene>
    <name evidence="2" type="ORF">Tci_876727</name>
</gene>
<accession>A0A699T5X1</accession>
<feature type="region of interest" description="Disordered" evidence="1">
    <location>
        <begin position="1"/>
        <end position="27"/>
    </location>
</feature>
<dbReference type="EMBL" id="BKCJ011213873">
    <property type="protein sequence ID" value="GFD04758.1"/>
    <property type="molecule type" value="Genomic_DNA"/>
</dbReference>
<feature type="compositionally biased region" description="Acidic residues" evidence="1">
    <location>
        <begin position="1"/>
        <end position="19"/>
    </location>
</feature>
<reference evidence="2" key="1">
    <citation type="journal article" date="2019" name="Sci. Rep.">
        <title>Draft genome of Tanacetum cinerariifolium, the natural source of mosquito coil.</title>
        <authorList>
            <person name="Yamashiro T."/>
            <person name="Shiraishi A."/>
            <person name="Satake H."/>
            <person name="Nakayama K."/>
        </authorList>
    </citation>
    <scope>NUCLEOTIDE SEQUENCE</scope>
</reference>
<dbReference type="AlphaFoldDB" id="A0A699T5X1"/>
<feature type="non-terminal residue" evidence="2">
    <location>
        <position position="62"/>
    </location>
</feature>
<evidence type="ECO:0000256" key="1">
    <source>
        <dbReference type="SAM" id="MobiDB-lite"/>
    </source>
</evidence>